<dbReference type="Proteomes" id="UP000277191">
    <property type="component" value="Chromosome 3"/>
</dbReference>
<dbReference type="AlphaFoldDB" id="A0A3Q9FDT8"/>
<reference evidence="1 2" key="1">
    <citation type="submission" date="2018-12" db="EMBL/GenBank/DDBJ databases">
        <title>Cadmium resistance mechanism in endophytic bacteria Burkholderia cenocepacia YG-3.</title>
        <authorList>
            <person name="Zhang X."/>
            <person name="Wang X."/>
            <person name="Zhu Y."/>
        </authorList>
    </citation>
    <scope>NUCLEOTIDE SEQUENCE [LARGE SCALE GENOMIC DNA]</scope>
    <source>
        <strain evidence="1 2">YG-3</strain>
    </source>
</reference>
<evidence type="ECO:0000313" key="1">
    <source>
        <dbReference type="EMBL" id="AZQ55979.1"/>
    </source>
</evidence>
<evidence type="ECO:0008006" key="3">
    <source>
        <dbReference type="Google" id="ProtNLM"/>
    </source>
</evidence>
<sequence length="77" mass="8813">MDHDSFRVGDHEYRFNAVPLTDGGWTTSIVHIDHGKFPPNEQRVDGSKRFATEDDARAHAEVMAHDLAKRQLDETHE</sequence>
<evidence type="ECO:0000313" key="2">
    <source>
        <dbReference type="Proteomes" id="UP000277191"/>
    </source>
</evidence>
<protein>
    <recommendedName>
        <fullName evidence="3">DUF2188 domain-containing protein</fullName>
    </recommendedName>
</protein>
<dbReference type="EMBL" id="CP034547">
    <property type="protein sequence ID" value="AZQ55979.1"/>
    <property type="molecule type" value="Genomic_DNA"/>
</dbReference>
<accession>A0A3Q9FDT8</accession>
<name>A0A3Q9FDT8_9BURK</name>
<dbReference type="RefSeq" id="WP_126369150.1">
    <property type="nucleotide sequence ID" value="NZ_CP034547.1"/>
</dbReference>
<proteinExistence type="predicted"/>
<organism evidence="1 2">
    <name type="scientific">Burkholderia cenocepacia</name>
    <dbReference type="NCBI Taxonomy" id="95486"/>
    <lineage>
        <taxon>Bacteria</taxon>
        <taxon>Pseudomonadati</taxon>
        <taxon>Pseudomonadota</taxon>
        <taxon>Betaproteobacteria</taxon>
        <taxon>Burkholderiales</taxon>
        <taxon>Burkholderiaceae</taxon>
        <taxon>Burkholderia</taxon>
        <taxon>Burkholderia cepacia complex</taxon>
    </lineage>
</organism>
<gene>
    <name evidence="1" type="ORF">D5R55_34820</name>
</gene>